<keyword evidence="4" id="KW-1185">Reference proteome</keyword>
<feature type="region of interest" description="Disordered" evidence="2">
    <location>
        <begin position="17"/>
        <end position="61"/>
    </location>
</feature>
<dbReference type="SUPFAM" id="SSF81901">
    <property type="entry name" value="HCP-like"/>
    <property type="match status" value="1"/>
</dbReference>
<dbReference type="Pfam" id="PF08238">
    <property type="entry name" value="Sel1"/>
    <property type="match status" value="3"/>
</dbReference>
<feature type="compositionally biased region" description="Low complexity" evidence="2">
    <location>
        <begin position="142"/>
        <end position="156"/>
    </location>
</feature>
<proteinExistence type="predicted"/>
<accession>S9RJ92</accession>
<dbReference type="RefSeq" id="XP_013017225.1">
    <property type="nucleotide sequence ID" value="XM_013161771.1"/>
</dbReference>
<dbReference type="GeneID" id="25032255"/>
<name>S9RJ92_SCHOY</name>
<dbReference type="PANTHER" id="PTHR46430:SF1">
    <property type="entry name" value="CHITIN SYNTHASE REGULATOR SKT5-RELATED"/>
    <property type="match status" value="1"/>
</dbReference>
<protein>
    <submittedName>
        <fullName evidence="3">Chitin synthase regulatory factor Chr1</fullName>
    </submittedName>
</protein>
<dbReference type="InterPro" id="IPR011990">
    <property type="entry name" value="TPR-like_helical_dom_sf"/>
</dbReference>
<gene>
    <name evidence="3" type="ORF">SOCG_03283</name>
</gene>
<dbReference type="Gene3D" id="1.25.40.10">
    <property type="entry name" value="Tetratricopeptide repeat domain"/>
    <property type="match status" value="1"/>
</dbReference>
<evidence type="ECO:0000256" key="2">
    <source>
        <dbReference type="SAM" id="MobiDB-lite"/>
    </source>
</evidence>
<dbReference type="SMART" id="SM00671">
    <property type="entry name" value="SEL1"/>
    <property type="match status" value="3"/>
</dbReference>
<feature type="region of interest" description="Disordered" evidence="2">
    <location>
        <begin position="121"/>
        <end position="176"/>
    </location>
</feature>
<reference evidence="3 4" key="1">
    <citation type="journal article" date="2011" name="Science">
        <title>Comparative functional genomics of the fission yeasts.</title>
        <authorList>
            <person name="Rhind N."/>
            <person name="Chen Z."/>
            <person name="Yassour M."/>
            <person name="Thompson D.A."/>
            <person name="Haas B.J."/>
            <person name="Habib N."/>
            <person name="Wapinski I."/>
            <person name="Roy S."/>
            <person name="Lin M.F."/>
            <person name="Heiman D.I."/>
            <person name="Young S.K."/>
            <person name="Furuya K."/>
            <person name="Guo Y."/>
            <person name="Pidoux A."/>
            <person name="Chen H.M."/>
            <person name="Robbertse B."/>
            <person name="Goldberg J.M."/>
            <person name="Aoki K."/>
            <person name="Bayne E.H."/>
            <person name="Berlin A.M."/>
            <person name="Desjardins C.A."/>
            <person name="Dobbs E."/>
            <person name="Dukaj L."/>
            <person name="Fan L."/>
            <person name="FitzGerald M.G."/>
            <person name="French C."/>
            <person name="Gujja S."/>
            <person name="Hansen K."/>
            <person name="Keifenheim D."/>
            <person name="Levin J.Z."/>
            <person name="Mosher R.A."/>
            <person name="Mueller C.A."/>
            <person name="Pfiffner J."/>
            <person name="Priest M."/>
            <person name="Russ C."/>
            <person name="Smialowska A."/>
            <person name="Swoboda P."/>
            <person name="Sykes S.M."/>
            <person name="Vaughn M."/>
            <person name="Vengrova S."/>
            <person name="Yoder R."/>
            <person name="Zeng Q."/>
            <person name="Allshire R."/>
            <person name="Baulcombe D."/>
            <person name="Birren B.W."/>
            <person name="Brown W."/>
            <person name="Ekwall K."/>
            <person name="Kellis M."/>
            <person name="Leatherwood J."/>
            <person name="Levin H."/>
            <person name="Margalit H."/>
            <person name="Martienssen R."/>
            <person name="Nieduszynski C.A."/>
            <person name="Spatafora J.W."/>
            <person name="Friedman N."/>
            <person name="Dalgaard J.Z."/>
            <person name="Baumann P."/>
            <person name="Niki H."/>
            <person name="Regev A."/>
            <person name="Nusbaum C."/>
        </authorList>
    </citation>
    <scope>NUCLEOTIDE SEQUENCE [LARGE SCALE GENOMIC DNA]</scope>
    <source>
        <strain evidence="4">yFS286</strain>
    </source>
</reference>
<dbReference type="InterPro" id="IPR051726">
    <property type="entry name" value="Chitin_Synth_Reg"/>
</dbReference>
<dbReference type="Proteomes" id="UP000016088">
    <property type="component" value="Unassembled WGS sequence"/>
</dbReference>
<evidence type="ECO:0000313" key="3">
    <source>
        <dbReference type="EMBL" id="EPX74069.1"/>
    </source>
</evidence>
<dbReference type="AlphaFoldDB" id="S9RJ92"/>
<dbReference type="eggNOG" id="KOG1550">
    <property type="taxonomic scope" value="Eukaryota"/>
</dbReference>
<dbReference type="OrthoDB" id="272077at2759"/>
<dbReference type="OMA" id="AFEYAHR"/>
<dbReference type="PANTHER" id="PTHR46430">
    <property type="entry name" value="PROTEIN SKT5-RELATED"/>
    <property type="match status" value="1"/>
</dbReference>
<dbReference type="InterPro" id="IPR006597">
    <property type="entry name" value="Sel1-like"/>
</dbReference>
<organism evidence="3 4">
    <name type="scientific">Schizosaccharomyces octosporus (strain yFS286)</name>
    <name type="common">Fission yeast</name>
    <name type="synonym">Octosporomyces octosporus</name>
    <dbReference type="NCBI Taxonomy" id="483514"/>
    <lineage>
        <taxon>Eukaryota</taxon>
        <taxon>Fungi</taxon>
        <taxon>Dikarya</taxon>
        <taxon>Ascomycota</taxon>
        <taxon>Taphrinomycotina</taxon>
        <taxon>Schizosaccharomycetes</taxon>
        <taxon>Schizosaccharomycetales</taxon>
        <taxon>Schizosaccharomycetaceae</taxon>
        <taxon>Schizosaccharomyces</taxon>
    </lineage>
</organism>
<evidence type="ECO:0000313" key="4">
    <source>
        <dbReference type="Proteomes" id="UP000016088"/>
    </source>
</evidence>
<sequence length="440" mass="47990">MSMSKFASKVQLPSPLAFKTKSTEKTASTDVAIHQDSPIGEVNPLHDISVETSSPGATSRWSLSSASNASFESLLSDQVSVLSFLDCPVDDCLSLANPPSLQNPSESSSAHSRTSSSWSERLSKFSKHSPKSSLSRHSPKNSVSSSIAAVSSTSSSKPLSRDPQSNKSHGIRKHLSRAKQLVKDVCESVKHIGSDNDSDYLATVCFDNKNTPKAVIDVNHDTEDHKEDTHTDTYGPVDINNMDSLVDLAIALKKERKIEDAIEILEFIMPRVSASHNFVPYELAELYKIRGNTSDLKNIFRLHVLAASLGQEKSAFFVADAYFYGTYGAHENTLRALQYYHLATDKSNPDAMLALCKLYLKGLPGHIQANSRRAFEYAHRAAMLGYAPACYVLGKFYETGIGCEKDLAKSEAGFRAGLAKSSCITDADALQIAMTLVLLQ</sequence>
<dbReference type="VEuPathDB" id="FungiDB:SOCG_03283"/>
<evidence type="ECO:0000256" key="1">
    <source>
        <dbReference type="ARBA" id="ARBA00022737"/>
    </source>
</evidence>
<keyword evidence="1" id="KW-0677">Repeat</keyword>
<dbReference type="HOGENOM" id="CLU_642753_0_0_1"/>
<dbReference type="EMBL" id="KE503206">
    <property type="protein sequence ID" value="EPX74069.1"/>
    <property type="molecule type" value="Genomic_DNA"/>
</dbReference>